<dbReference type="SUPFAM" id="SSF48150">
    <property type="entry name" value="DNA-glycosylase"/>
    <property type="match status" value="1"/>
</dbReference>
<dbReference type="InterPro" id="IPR011257">
    <property type="entry name" value="DNA_glycosylase"/>
</dbReference>
<keyword evidence="6" id="KW-0378">Hydrolase</keyword>
<organism evidence="6 7">
    <name type="scientific">Paenibacillus aceris</name>
    <dbReference type="NCBI Taxonomy" id="869555"/>
    <lineage>
        <taxon>Bacteria</taxon>
        <taxon>Bacillati</taxon>
        <taxon>Bacillota</taxon>
        <taxon>Bacilli</taxon>
        <taxon>Bacillales</taxon>
        <taxon>Paenibacillaceae</taxon>
        <taxon>Paenibacillus</taxon>
    </lineage>
</organism>
<keyword evidence="7" id="KW-1185">Reference proteome</keyword>
<dbReference type="Proteomes" id="UP001519344">
    <property type="component" value="Unassembled WGS sequence"/>
</dbReference>
<dbReference type="CDD" id="cd00056">
    <property type="entry name" value="ENDO3c"/>
    <property type="match status" value="1"/>
</dbReference>
<dbReference type="Gene3D" id="1.10.1670.40">
    <property type="match status" value="1"/>
</dbReference>
<evidence type="ECO:0000313" key="6">
    <source>
        <dbReference type="EMBL" id="MBP1963958.1"/>
    </source>
</evidence>
<dbReference type="EMBL" id="JAGGKV010000007">
    <property type="protein sequence ID" value="MBP1963958.1"/>
    <property type="molecule type" value="Genomic_DNA"/>
</dbReference>
<proteinExistence type="predicted"/>
<gene>
    <name evidence="6" type="ORF">J2Z65_003179</name>
</gene>
<evidence type="ECO:0000256" key="3">
    <source>
        <dbReference type="ARBA" id="ARBA00022763"/>
    </source>
</evidence>
<name>A0ABS4HZ81_9BACL</name>
<evidence type="ECO:0000313" key="7">
    <source>
        <dbReference type="Proteomes" id="UP001519344"/>
    </source>
</evidence>
<dbReference type="SMART" id="SM00478">
    <property type="entry name" value="ENDO3c"/>
    <property type="match status" value="1"/>
</dbReference>
<comment type="catalytic activity">
    <reaction evidence="1">
        <text>Hydrolysis of alkylated DNA, releasing 3-methyladenine, 3-methylguanine, 7-methylguanine and 7-methyladenine.</text>
        <dbReference type="EC" id="3.2.2.21"/>
    </reaction>
</comment>
<evidence type="ECO:0000259" key="5">
    <source>
        <dbReference type="SMART" id="SM00478"/>
    </source>
</evidence>
<dbReference type="Pfam" id="PF00730">
    <property type="entry name" value="HhH-GPD"/>
    <property type="match status" value="1"/>
</dbReference>
<dbReference type="InterPro" id="IPR003265">
    <property type="entry name" value="HhH-GPD_domain"/>
</dbReference>
<dbReference type="GO" id="GO:0003905">
    <property type="term" value="F:alkylbase DNA N-glycosylase activity"/>
    <property type="evidence" value="ECO:0007669"/>
    <property type="project" value="UniProtKB-EC"/>
</dbReference>
<dbReference type="Gene3D" id="1.10.340.30">
    <property type="entry name" value="Hypothetical protein, domain 2"/>
    <property type="match status" value="1"/>
</dbReference>
<sequence>MTDIAHSEEQDSPVSTPTAILLHKEHPAILALSEADSRLACLIRLVGELTLTPSSTPFESLAMSIISQQLSAKAAATIKARVKLVVPEFSPELVLAADEVAIRQCGVSFPKIRYIRDLSSKVIGEEVRLDSLHELDNAELLKQLTSVKGIGVWTAEMFMIFALGRPDVMSIGDAGLQRAARWLHQLEERKDGNYLGQVAPPWAPYRSFASLYLWRAVDMGFVDSGLPVEACLDASNLAEET</sequence>
<feature type="domain" description="HhH-GPD" evidence="5">
    <location>
        <begin position="66"/>
        <end position="218"/>
    </location>
</feature>
<protein>
    <recommendedName>
        <fullName evidence="2">DNA-3-methyladenine glycosylase II</fullName>
        <ecNumber evidence="2">3.2.2.21</ecNumber>
    </recommendedName>
</protein>
<keyword evidence="6" id="KW-0326">Glycosidase</keyword>
<dbReference type="PANTHER" id="PTHR43003">
    <property type="entry name" value="DNA-3-METHYLADENINE GLYCOSYLASE"/>
    <property type="match status" value="1"/>
</dbReference>
<evidence type="ECO:0000256" key="2">
    <source>
        <dbReference type="ARBA" id="ARBA00012000"/>
    </source>
</evidence>
<evidence type="ECO:0000256" key="1">
    <source>
        <dbReference type="ARBA" id="ARBA00000086"/>
    </source>
</evidence>
<keyword evidence="3" id="KW-0227">DNA damage</keyword>
<keyword evidence="4" id="KW-0234">DNA repair</keyword>
<comment type="caution">
    <text evidence="6">The sequence shown here is derived from an EMBL/GenBank/DDBJ whole genome shotgun (WGS) entry which is preliminary data.</text>
</comment>
<accession>A0ABS4HZ81</accession>
<dbReference type="EC" id="3.2.2.21" evidence="2"/>
<dbReference type="PANTHER" id="PTHR43003:SF5">
    <property type="entry name" value="DNA-3-METHYLADENINE GLYCOSYLASE"/>
    <property type="match status" value="1"/>
</dbReference>
<reference evidence="6 7" key="1">
    <citation type="submission" date="2021-03" db="EMBL/GenBank/DDBJ databases">
        <title>Genomic Encyclopedia of Type Strains, Phase IV (KMG-IV): sequencing the most valuable type-strain genomes for metagenomic binning, comparative biology and taxonomic classification.</title>
        <authorList>
            <person name="Goeker M."/>
        </authorList>
    </citation>
    <scope>NUCLEOTIDE SEQUENCE [LARGE SCALE GENOMIC DNA]</scope>
    <source>
        <strain evidence="6 7">DSM 24950</strain>
    </source>
</reference>
<dbReference type="RefSeq" id="WP_167054699.1">
    <property type="nucleotide sequence ID" value="NZ_JAAOZR010000007.1"/>
</dbReference>
<evidence type="ECO:0000256" key="4">
    <source>
        <dbReference type="ARBA" id="ARBA00023204"/>
    </source>
</evidence>
<dbReference type="InterPro" id="IPR051912">
    <property type="entry name" value="Alkylbase_DNA_Glycosylase/TA"/>
</dbReference>